<evidence type="ECO:0000256" key="1">
    <source>
        <dbReference type="SAM" id="MobiDB-lite"/>
    </source>
</evidence>
<evidence type="ECO:0000313" key="3">
    <source>
        <dbReference type="WBParaSite" id="ALUE_0000014601-mRNA-1"/>
    </source>
</evidence>
<keyword evidence="2" id="KW-1185">Reference proteome</keyword>
<dbReference type="Gene3D" id="3.40.33.10">
    <property type="entry name" value="CAP"/>
    <property type="match status" value="1"/>
</dbReference>
<protein>
    <submittedName>
        <fullName evidence="3">BPTI/Kunitz inhibitor domain-containing protein</fullName>
    </submittedName>
</protein>
<proteinExistence type="predicted"/>
<feature type="region of interest" description="Disordered" evidence="1">
    <location>
        <begin position="64"/>
        <end position="107"/>
    </location>
</feature>
<feature type="compositionally biased region" description="Polar residues" evidence="1">
    <location>
        <begin position="78"/>
        <end position="88"/>
    </location>
</feature>
<dbReference type="InterPro" id="IPR035940">
    <property type="entry name" value="CAP_sf"/>
</dbReference>
<evidence type="ECO:0000313" key="2">
    <source>
        <dbReference type="Proteomes" id="UP000036681"/>
    </source>
</evidence>
<accession>A0A0M3HF51</accession>
<dbReference type="WBParaSite" id="ALUE_0000014601-mRNA-1">
    <property type="protein sequence ID" value="ALUE_0000014601-mRNA-1"/>
    <property type="gene ID" value="ALUE_0000014601"/>
</dbReference>
<sequence length="146" mass="16433">LWTPRRCGSFCISKFSFKYFDVFDSRGNYFGKPIFEFGNGCSRDSDCTTYKGSRCNVKNKLCLTNGQTTGKPSRPSKENNNQSGNTRPAPNVPTPPGNRSKMKMQGPPEQLLPARSLLLTRYNQNALSSNVQEVLRNRHFAANFLN</sequence>
<name>A0A0M3HF51_ASCLU</name>
<organism evidence="2 3">
    <name type="scientific">Ascaris lumbricoides</name>
    <name type="common">Giant roundworm</name>
    <dbReference type="NCBI Taxonomy" id="6252"/>
    <lineage>
        <taxon>Eukaryota</taxon>
        <taxon>Metazoa</taxon>
        <taxon>Ecdysozoa</taxon>
        <taxon>Nematoda</taxon>
        <taxon>Chromadorea</taxon>
        <taxon>Rhabditida</taxon>
        <taxon>Spirurina</taxon>
        <taxon>Ascaridomorpha</taxon>
        <taxon>Ascaridoidea</taxon>
        <taxon>Ascarididae</taxon>
        <taxon>Ascaris</taxon>
    </lineage>
</organism>
<dbReference type="Proteomes" id="UP000036681">
    <property type="component" value="Unplaced"/>
</dbReference>
<dbReference type="AlphaFoldDB" id="A0A0M3HF51"/>
<reference evidence="3" key="1">
    <citation type="submission" date="2017-02" db="UniProtKB">
        <authorList>
            <consortium name="WormBaseParasite"/>
        </authorList>
    </citation>
    <scope>IDENTIFICATION</scope>
</reference>